<proteinExistence type="inferred from homology"/>
<comment type="caution">
    <text evidence="4">The sequence shown here is derived from an EMBL/GenBank/DDBJ whole genome shotgun (WGS) entry which is preliminary data.</text>
</comment>
<dbReference type="SUPFAM" id="SSF55120">
    <property type="entry name" value="Pseudouridine synthase"/>
    <property type="match status" value="1"/>
</dbReference>
<dbReference type="CDD" id="cd02869">
    <property type="entry name" value="PseudoU_synth_RluA_like"/>
    <property type="match status" value="1"/>
</dbReference>
<dbReference type="AlphaFoldDB" id="A0A1F5MGY2"/>
<dbReference type="InterPro" id="IPR050188">
    <property type="entry name" value="RluA_PseudoU_synthase"/>
</dbReference>
<dbReference type="Pfam" id="PF00849">
    <property type="entry name" value="PseudoU_synth_2"/>
    <property type="match status" value="1"/>
</dbReference>
<dbReference type="GO" id="GO:0003723">
    <property type="term" value="F:RNA binding"/>
    <property type="evidence" value="ECO:0007669"/>
    <property type="project" value="InterPro"/>
</dbReference>
<evidence type="ECO:0000259" key="3">
    <source>
        <dbReference type="Pfam" id="PF00849"/>
    </source>
</evidence>
<dbReference type="Proteomes" id="UP000183317">
    <property type="component" value="Unassembled WGS sequence"/>
</dbReference>
<accession>A0A1F5MGY2</accession>
<dbReference type="InterPro" id="IPR006145">
    <property type="entry name" value="PsdUridine_synth_RsuA/RluA"/>
</dbReference>
<name>A0A1F5MGY2_9BACT</name>
<comment type="similarity">
    <text evidence="1">Belongs to the pseudouridine synthase RluA family.</text>
</comment>
<reference evidence="4 5" key="1">
    <citation type="journal article" date="2016" name="Nat. Commun.">
        <title>Thousands of microbial genomes shed light on interconnected biogeochemical processes in an aquifer system.</title>
        <authorList>
            <person name="Anantharaman K."/>
            <person name="Brown C.T."/>
            <person name="Hug L.A."/>
            <person name="Sharon I."/>
            <person name="Castelle C.J."/>
            <person name="Probst A.J."/>
            <person name="Thomas B.C."/>
            <person name="Singh A."/>
            <person name="Wilkins M.J."/>
            <person name="Karaoz U."/>
            <person name="Brodie E.L."/>
            <person name="Williams K.H."/>
            <person name="Hubbard S.S."/>
            <person name="Banfield J.F."/>
        </authorList>
    </citation>
    <scope>NUCLEOTIDE SEQUENCE [LARGE SCALE GENOMIC DNA]</scope>
</reference>
<dbReference type="InterPro" id="IPR006224">
    <property type="entry name" value="PsdUridine_synth_RluA-like_CS"/>
</dbReference>
<evidence type="ECO:0000313" key="5">
    <source>
        <dbReference type="Proteomes" id="UP000183317"/>
    </source>
</evidence>
<organism evidence="4 5">
    <name type="scientific">Candidatus Daviesbacteria bacterium RIFCSPLOWO2_02_FULL_36_8</name>
    <dbReference type="NCBI Taxonomy" id="1797793"/>
    <lineage>
        <taxon>Bacteria</taxon>
        <taxon>Candidatus Daviesiibacteriota</taxon>
    </lineage>
</organism>
<evidence type="ECO:0000256" key="1">
    <source>
        <dbReference type="ARBA" id="ARBA00010876"/>
    </source>
</evidence>
<dbReference type="GO" id="GO:0009982">
    <property type="term" value="F:pseudouridine synthase activity"/>
    <property type="evidence" value="ECO:0007669"/>
    <property type="project" value="InterPro"/>
</dbReference>
<sequence length="251" mass="29289">MDQVKIIYQDKDILVVDKPSGLVVDRSETQTTGTLENILEDEFNINILRSGIVHRIDKETSGILLVAKNTESLENLQAQFKDRKTKKEYLALVHGLLESPGRVEGGIERNPVKREKFMVSEDGKEATTDYEPISSYQFSSDSFQSVFNNLNKIQTRKLEKQNYGQFTLLRCFPKTGRTHQIRVHLKYINHPIISDEKYVGRKMYRLDKRWCPRLFLHARKIGFYHPKSKEWMELSSPVSDDLKKVLNIFHE</sequence>
<evidence type="ECO:0000256" key="2">
    <source>
        <dbReference type="ARBA" id="ARBA00023235"/>
    </source>
</evidence>
<protein>
    <recommendedName>
        <fullName evidence="3">Pseudouridine synthase RsuA/RluA-like domain-containing protein</fullName>
    </recommendedName>
</protein>
<dbReference type="PANTHER" id="PTHR21600">
    <property type="entry name" value="MITOCHONDRIAL RNA PSEUDOURIDINE SYNTHASE"/>
    <property type="match status" value="1"/>
</dbReference>
<dbReference type="Gene3D" id="3.30.2350.10">
    <property type="entry name" value="Pseudouridine synthase"/>
    <property type="match status" value="1"/>
</dbReference>
<keyword evidence="2" id="KW-0413">Isomerase</keyword>
<dbReference type="EMBL" id="MFDU01000004">
    <property type="protein sequence ID" value="OGE64628.1"/>
    <property type="molecule type" value="Genomic_DNA"/>
</dbReference>
<dbReference type="PANTHER" id="PTHR21600:SF44">
    <property type="entry name" value="RIBOSOMAL LARGE SUBUNIT PSEUDOURIDINE SYNTHASE D"/>
    <property type="match status" value="1"/>
</dbReference>
<dbReference type="GO" id="GO:0140098">
    <property type="term" value="F:catalytic activity, acting on RNA"/>
    <property type="evidence" value="ECO:0007669"/>
    <property type="project" value="UniProtKB-ARBA"/>
</dbReference>
<dbReference type="InterPro" id="IPR020103">
    <property type="entry name" value="PsdUridine_synth_cat_dom_sf"/>
</dbReference>
<dbReference type="PROSITE" id="PS01129">
    <property type="entry name" value="PSI_RLU"/>
    <property type="match status" value="1"/>
</dbReference>
<feature type="domain" description="Pseudouridine synthase RsuA/RluA-like" evidence="3">
    <location>
        <begin position="12"/>
        <end position="186"/>
    </location>
</feature>
<evidence type="ECO:0000313" key="4">
    <source>
        <dbReference type="EMBL" id="OGE64628.1"/>
    </source>
</evidence>
<dbReference type="GO" id="GO:0000455">
    <property type="term" value="P:enzyme-directed rRNA pseudouridine synthesis"/>
    <property type="evidence" value="ECO:0007669"/>
    <property type="project" value="TreeGrafter"/>
</dbReference>
<gene>
    <name evidence="4" type="ORF">A3J13_01575</name>
</gene>